<feature type="region of interest" description="Disordered" evidence="5">
    <location>
        <begin position="85"/>
        <end position="188"/>
    </location>
</feature>
<organism evidence="7 8">
    <name type="scientific">Patellaria atrata CBS 101060</name>
    <dbReference type="NCBI Taxonomy" id="1346257"/>
    <lineage>
        <taxon>Eukaryota</taxon>
        <taxon>Fungi</taxon>
        <taxon>Dikarya</taxon>
        <taxon>Ascomycota</taxon>
        <taxon>Pezizomycotina</taxon>
        <taxon>Dothideomycetes</taxon>
        <taxon>Dothideomycetes incertae sedis</taxon>
        <taxon>Patellariales</taxon>
        <taxon>Patellariaceae</taxon>
        <taxon>Patellaria</taxon>
    </lineage>
</organism>
<dbReference type="SMART" id="SM00256">
    <property type="entry name" value="FBOX"/>
    <property type="match status" value="1"/>
</dbReference>
<dbReference type="PROSITE" id="PS00678">
    <property type="entry name" value="WD_REPEATS_1"/>
    <property type="match status" value="3"/>
</dbReference>
<feature type="domain" description="F-box" evidence="6">
    <location>
        <begin position="284"/>
        <end position="330"/>
    </location>
</feature>
<dbReference type="GO" id="GO:0005634">
    <property type="term" value="C:nucleus"/>
    <property type="evidence" value="ECO:0007669"/>
    <property type="project" value="TreeGrafter"/>
</dbReference>
<dbReference type="OrthoDB" id="19711at2759"/>
<proteinExistence type="inferred from homology"/>
<evidence type="ECO:0000259" key="6">
    <source>
        <dbReference type="PROSITE" id="PS50181"/>
    </source>
</evidence>
<feature type="repeat" description="WD" evidence="4">
    <location>
        <begin position="469"/>
        <end position="508"/>
    </location>
</feature>
<evidence type="ECO:0000256" key="1">
    <source>
        <dbReference type="ARBA" id="ARBA00007968"/>
    </source>
</evidence>
<feature type="compositionally biased region" description="Pro residues" evidence="5">
    <location>
        <begin position="124"/>
        <end position="140"/>
    </location>
</feature>
<keyword evidence="2 4" id="KW-0853">WD repeat</keyword>
<name>A0A9P4S3Q1_9PEZI</name>
<dbReference type="EMBL" id="MU006118">
    <property type="protein sequence ID" value="KAF2834498.1"/>
    <property type="molecule type" value="Genomic_DNA"/>
</dbReference>
<evidence type="ECO:0000256" key="3">
    <source>
        <dbReference type="ARBA" id="ARBA00022737"/>
    </source>
</evidence>
<keyword evidence="8" id="KW-1185">Reference proteome</keyword>
<dbReference type="InterPro" id="IPR036047">
    <property type="entry name" value="F-box-like_dom_sf"/>
</dbReference>
<keyword evidence="3" id="KW-0677">Repeat</keyword>
<dbReference type="InterPro" id="IPR001680">
    <property type="entry name" value="WD40_rpt"/>
</dbReference>
<dbReference type="SUPFAM" id="SSF81383">
    <property type="entry name" value="F-box domain"/>
    <property type="match status" value="1"/>
</dbReference>
<dbReference type="InterPro" id="IPR019775">
    <property type="entry name" value="WD40_repeat_CS"/>
</dbReference>
<feature type="compositionally biased region" description="Polar residues" evidence="5">
    <location>
        <begin position="171"/>
        <end position="180"/>
    </location>
</feature>
<dbReference type="InterPro" id="IPR020472">
    <property type="entry name" value="WD40_PAC1"/>
</dbReference>
<dbReference type="PROSITE" id="PS50082">
    <property type="entry name" value="WD_REPEATS_2"/>
    <property type="match status" value="5"/>
</dbReference>
<comment type="similarity">
    <text evidence="1">Belongs to the WD repeat MET30/SCONB/SCON-2 family.</text>
</comment>
<reference evidence="7" key="1">
    <citation type="journal article" date="2020" name="Stud. Mycol.">
        <title>101 Dothideomycetes genomes: a test case for predicting lifestyles and emergence of pathogens.</title>
        <authorList>
            <person name="Haridas S."/>
            <person name="Albert R."/>
            <person name="Binder M."/>
            <person name="Bloem J."/>
            <person name="Labutti K."/>
            <person name="Salamov A."/>
            <person name="Andreopoulos B."/>
            <person name="Baker S."/>
            <person name="Barry K."/>
            <person name="Bills G."/>
            <person name="Bluhm B."/>
            <person name="Cannon C."/>
            <person name="Castanera R."/>
            <person name="Culley D."/>
            <person name="Daum C."/>
            <person name="Ezra D."/>
            <person name="Gonzalez J."/>
            <person name="Henrissat B."/>
            <person name="Kuo A."/>
            <person name="Liang C."/>
            <person name="Lipzen A."/>
            <person name="Lutzoni F."/>
            <person name="Magnuson J."/>
            <person name="Mondo S."/>
            <person name="Nolan M."/>
            <person name="Ohm R."/>
            <person name="Pangilinan J."/>
            <person name="Park H.-J."/>
            <person name="Ramirez L."/>
            <person name="Alfaro M."/>
            <person name="Sun H."/>
            <person name="Tritt A."/>
            <person name="Yoshinaga Y."/>
            <person name="Zwiers L.-H."/>
            <person name="Turgeon B."/>
            <person name="Goodwin S."/>
            <person name="Spatafora J."/>
            <person name="Crous P."/>
            <person name="Grigoriev I."/>
        </authorList>
    </citation>
    <scope>NUCLEOTIDE SEQUENCE</scope>
    <source>
        <strain evidence="7">CBS 101060</strain>
    </source>
</reference>
<gene>
    <name evidence="7" type="ORF">M501DRAFT_1020746</name>
</gene>
<feature type="region of interest" description="Disordered" evidence="5">
    <location>
        <begin position="47"/>
        <end position="67"/>
    </location>
</feature>
<dbReference type="PROSITE" id="PS50294">
    <property type="entry name" value="WD_REPEATS_REGION"/>
    <property type="match status" value="2"/>
</dbReference>
<dbReference type="PANTHER" id="PTHR22847">
    <property type="entry name" value="WD40 REPEAT PROTEIN"/>
    <property type="match status" value="1"/>
</dbReference>
<dbReference type="Proteomes" id="UP000799429">
    <property type="component" value="Unassembled WGS sequence"/>
</dbReference>
<dbReference type="InterPro" id="IPR015943">
    <property type="entry name" value="WD40/YVTN_repeat-like_dom_sf"/>
</dbReference>
<protein>
    <submittedName>
        <fullName evidence="7">WD40 repeat-like protein</fullName>
    </submittedName>
</protein>
<feature type="repeat" description="WD" evidence="4">
    <location>
        <begin position="549"/>
        <end position="588"/>
    </location>
</feature>
<dbReference type="PANTHER" id="PTHR22847:SF745">
    <property type="entry name" value="F-BOX_WD REPEAT-CONTAINING PROTEIN 7"/>
    <property type="match status" value="1"/>
</dbReference>
<dbReference type="AlphaFoldDB" id="A0A9P4S3Q1"/>
<feature type="repeat" description="WD" evidence="4">
    <location>
        <begin position="509"/>
        <end position="548"/>
    </location>
</feature>
<feature type="repeat" description="WD" evidence="4">
    <location>
        <begin position="386"/>
        <end position="425"/>
    </location>
</feature>
<dbReference type="Pfam" id="PF12937">
    <property type="entry name" value="F-box-like"/>
    <property type="match status" value="1"/>
</dbReference>
<dbReference type="SUPFAM" id="SSF50978">
    <property type="entry name" value="WD40 repeat-like"/>
    <property type="match status" value="1"/>
</dbReference>
<dbReference type="Pfam" id="PF00400">
    <property type="entry name" value="WD40"/>
    <property type="match status" value="6"/>
</dbReference>
<evidence type="ECO:0000256" key="4">
    <source>
        <dbReference type="PROSITE-ProRule" id="PRU00221"/>
    </source>
</evidence>
<dbReference type="SMART" id="SM00320">
    <property type="entry name" value="WD40"/>
    <property type="match status" value="6"/>
</dbReference>
<dbReference type="GO" id="GO:1990234">
    <property type="term" value="C:transferase complex"/>
    <property type="evidence" value="ECO:0007669"/>
    <property type="project" value="UniProtKB-ARBA"/>
</dbReference>
<dbReference type="InterPro" id="IPR001810">
    <property type="entry name" value="F-box_dom"/>
</dbReference>
<accession>A0A9P4S3Q1</accession>
<comment type="caution">
    <text evidence="7">The sequence shown here is derived from an EMBL/GenBank/DDBJ whole genome shotgun (WGS) entry which is preliminary data.</text>
</comment>
<dbReference type="InterPro" id="IPR036322">
    <property type="entry name" value="WD40_repeat_dom_sf"/>
</dbReference>
<dbReference type="CDD" id="cd00200">
    <property type="entry name" value="WD40"/>
    <property type="match status" value="1"/>
</dbReference>
<evidence type="ECO:0000313" key="7">
    <source>
        <dbReference type="EMBL" id="KAF2834498.1"/>
    </source>
</evidence>
<dbReference type="PRINTS" id="PR00320">
    <property type="entry name" value="GPROTEINBRPT"/>
</dbReference>
<evidence type="ECO:0000256" key="5">
    <source>
        <dbReference type="SAM" id="MobiDB-lite"/>
    </source>
</evidence>
<feature type="compositionally biased region" description="Polar residues" evidence="5">
    <location>
        <begin position="147"/>
        <end position="158"/>
    </location>
</feature>
<evidence type="ECO:0000256" key="2">
    <source>
        <dbReference type="ARBA" id="ARBA00022574"/>
    </source>
</evidence>
<feature type="repeat" description="WD" evidence="4">
    <location>
        <begin position="631"/>
        <end position="672"/>
    </location>
</feature>
<dbReference type="PROSITE" id="PS50181">
    <property type="entry name" value="FBOX"/>
    <property type="match status" value="1"/>
</dbReference>
<dbReference type="Gene3D" id="2.130.10.10">
    <property type="entry name" value="YVTN repeat-like/Quinoprotein amine dehydrogenase"/>
    <property type="match status" value="2"/>
</dbReference>
<dbReference type="Gene3D" id="1.20.1280.50">
    <property type="match status" value="1"/>
</dbReference>
<evidence type="ECO:0000313" key="8">
    <source>
        <dbReference type="Proteomes" id="UP000799429"/>
    </source>
</evidence>
<sequence>MNPDGTLNPRTTIRIFDEIDGLHVDLQGDDLTSTCTSLAVADFASHADASGEMAQSATTKDRSDNIRGQVNGQISRLMAQRNSLMRVGKEPKAGTIQRQRSTSHRKEHAPSTYTPRPAQDGPSLLPPPVSQLAPPNPAPLPQKTRSRSFLHSLQQQSKRYMGRRPAVSGPSGVTTYNNPTPRLPIPPSTSNLVYSTASNTPSYGRGDAARAAAALARQEKEKEFQKQTSLAAGDNKLWSLKRTTTVKSDSMSKHYGIPSDSATSLLDDVPMIDEGAGLLCTKPKDPTTVLPTELFATVLAQLDYQSLTKCESVSKTWRVMATSHHIWREVFLKRYQPKIHVTPTPVIMGGNGIGEIVPGQDWKRLYRARKTIELRWLLGRPTAIYFNGHTDSVYCCQFDEDKIITGSRDRTIRVWDMNTYECMKVIGGPASRPVINTPPSLPVQPSVTQFNNPSLNGTPKGDSIYHIPKDYHSASILCLQFDDEIMVTGSSDTTCIVWDIQTFEPMFRLAQHNAGVLDVCFDKEYIISCSKDTHICVWERKTGNLLRVLTGHRGPVNAVQLRGKLLVSASGDGVAKLWNLEDGKCLKEFTSKTRGLAAVEFSDDAKYVLAGGNDQVVYKFNTETGEIEKEFKGHSGLVRSLFVDVSNNRVISGSYDQSIRVSDYTTGEDINHYLNWTTSWILSAKSDYRRLVATSQDGRALLLDFGYGTDDAELLRGHKRRKLASDYLAEEKEFFSRLVRCDSPTA</sequence>